<protein>
    <recommendedName>
        <fullName evidence="3">Spondin domain-containing protein</fullName>
    </recommendedName>
</protein>
<name>A0A1G2H2K9_9BACT</name>
<organism evidence="1 2">
    <name type="scientific">Candidatus Ryanbacteria bacterium RIFCSPLOWO2_02_FULL_45_11c</name>
    <dbReference type="NCBI Taxonomy" id="1802128"/>
    <lineage>
        <taxon>Bacteria</taxon>
        <taxon>Candidatus Ryaniibacteriota</taxon>
    </lineage>
</organism>
<dbReference type="STRING" id="1802128.A3H64_02330"/>
<reference evidence="1 2" key="1">
    <citation type="journal article" date="2016" name="Nat. Commun.">
        <title>Thousands of microbial genomes shed light on interconnected biogeochemical processes in an aquifer system.</title>
        <authorList>
            <person name="Anantharaman K."/>
            <person name="Brown C.T."/>
            <person name="Hug L.A."/>
            <person name="Sharon I."/>
            <person name="Castelle C.J."/>
            <person name="Probst A.J."/>
            <person name="Thomas B.C."/>
            <person name="Singh A."/>
            <person name="Wilkins M.J."/>
            <person name="Karaoz U."/>
            <person name="Brodie E.L."/>
            <person name="Williams K.H."/>
            <person name="Hubbard S.S."/>
            <person name="Banfield J.F."/>
        </authorList>
    </citation>
    <scope>NUCLEOTIDE SEQUENCE [LARGE SCALE GENOMIC DNA]</scope>
</reference>
<proteinExistence type="predicted"/>
<sequence>MVMGNILLALIVSIVSFSFFPDEVAARRLQVQLRNYTSGQGMQNPMVAVGPSVAVFSVGARAPVSLDKLAEGGECWEVANLLAQRGAATVCNNMIVYGQAYIADLQIPSGDLFLTMLVKIAPTNSGFGAIQSLKIPGSVVPGVWHGASFNAFDAGGEYKDEKCVHLNAPAACGGFSGQGYSGIPEPKQGNKVQYHPGLHGNGDLDPAVNNFVSPIGAVYYQVVN</sequence>
<dbReference type="InterPro" id="IPR009465">
    <property type="entry name" value="Spondin_N"/>
</dbReference>
<dbReference type="AlphaFoldDB" id="A0A1G2H2K9"/>
<gene>
    <name evidence="1" type="ORF">A3H64_02330</name>
</gene>
<comment type="caution">
    <text evidence="1">The sequence shown here is derived from an EMBL/GenBank/DDBJ whole genome shotgun (WGS) entry which is preliminary data.</text>
</comment>
<dbReference type="EMBL" id="MHNY01000005">
    <property type="protein sequence ID" value="OGZ56716.1"/>
    <property type="molecule type" value="Genomic_DNA"/>
</dbReference>
<evidence type="ECO:0000313" key="1">
    <source>
        <dbReference type="EMBL" id="OGZ56716.1"/>
    </source>
</evidence>
<evidence type="ECO:0008006" key="3">
    <source>
        <dbReference type="Google" id="ProtNLM"/>
    </source>
</evidence>
<evidence type="ECO:0000313" key="2">
    <source>
        <dbReference type="Proteomes" id="UP000178186"/>
    </source>
</evidence>
<dbReference type="Proteomes" id="UP000178186">
    <property type="component" value="Unassembled WGS sequence"/>
</dbReference>
<accession>A0A1G2H2K9</accession>
<dbReference type="NCBIfam" id="NF038123">
    <property type="entry name" value="NF038123_dom"/>
    <property type="match status" value="1"/>
</dbReference>